<name>A0AAV4WM68_CAEEX</name>
<gene>
    <name evidence="1" type="primary">PO21_32</name>
    <name evidence="1" type="ORF">CEXT_352201</name>
</gene>
<sequence>MTLHISGVTPVGTRNTVFSIDNETISSLSENDFHKFLGKPIGFNPCPNYQSLSDLAEIGMKLSTSSLAPWQRIDALKTFLYPAFQFPMRTSQFKKTDWEKVDRMLKKEVKATLNLPDGASNEYLFGHRKQGCIGLPIAAEESELNLTDTAFKLVTSSDEVVSSEALSSLTHTVSKRIRRTATDSDIEDFLTGSLDDYQPHFKHLDSRQVCVQTTGCLLGVPGWCSTPPLPGSHPTPQ</sequence>
<accession>A0AAV4WM68</accession>
<evidence type="ECO:0000313" key="2">
    <source>
        <dbReference type="Proteomes" id="UP001054945"/>
    </source>
</evidence>
<keyword evidence="2" id="KW-1185">Reference proteome</keyword>
<dbReference type="EMBL" id="BPLR01016251">
    <property type="protein sequence ID" value="GIY82500.1"/>
    <property type="molecule type" value="Genomic_DNA"/>
</dbReference>
<organism evidence="1 2">
    <name type="scientific">Caerostris extrusa</name>
    <name type="common">Bark spider</name>
    <name type="synonym">Caerostris bankana</name>
    <dbReference type="NCBI Taxonomy" id="172846"/>
    <lineage>
        <taxon>Eukaryota</taxon>
        <taxon>Metazoa</taxon>
        <taxon>Ecdysozoa</taxon>
        <taxon>Arthropoda</taxon>
        <taxon>Chelicerata</taxon>
        <taxon>Arachnida</taxon>
        <taxon>Araneae</taxon>
        <taxon>Araneomorphae</taxon>
        <taxon>Entelegynae</taxon>
        <taxon>Araneoidea</taxon>
        <taxon>Araneidae</taxon>
        <taxon>Caerostris</taxon>
    </lineage>
</organism>
<protein>
    <submittedName>
        <fullName evidence="1">Retrovirus-related Pol polyprotein from type-1 retrotransposable element R2</fullName>
    </submittedName>
</protein>
<reference evidence="1 2" key="1">
    <citation type="submission" date="2021-06" db="EMBL/GenBank/DDBJ databases">
        <title>Caerostris extrusa draft genome.</title>
        <authorList>
            <person name="Kono N."/>
            <person name="Arakawa K."/>
        </authorList>
    </citation>
    <scope>NUCLEOTIDE SEQUENCE [LARGE SCALE GENOMIC DNA]</scope>
</reference>
<comment type="caution">
    <text evidence="1">The sequence shown here is derived from an EMBL/GenBank/DDBJ whole genome shotgun (WGS) entry which is preliminary data.</text>
</comment>
<dbReference type="Proteomes" id="UP001054945">
    <property type="component" value="Unassembled WGS sequence"/>
</dbReference>
<evidence type="ECO:0000313" key="1">
    <source>
        <dbReference type="EMBL" id="GIY82500.1"/>
    </source>
</evidence>
<proteinExistence type="predicted"/>
<dbReference type="AlphaFoldDB" id="A0AAV4WM68"/>